<dbReference type="GO" id="GO:0003827">
    <property type="term" value="F:alpha-1,3-mannosylglycoprotein 2-beta-N-acetylglucosaminyltransferase activity"/>
    <property type="evidence" value="ECO:0007669"/>
    <property type="project" value="UniProtKB-UniRule"/>
</dbReference>
<dbReference type="AlphaFoldDB" id="A0A2C9M6W8"/>
<evidence type="ECO:0000256" key="15">
    <source>
        <dbReference type="ARBA" id="ARBA00041712"/>
    </source>
</evidence>
<comment type="cofactor">
    <cofactor evidence="17">
        <name>Mn(2+)</name>
        <dbReference type="ChEBI" id="CHEBI:29035"/>
    </cofactor>
    <text evidence="17">The cofactor is mostly bound to the substrate.</text>
</comment>
<evidence type="ECO:0000256" key="10">
    <source>
        <dbReference type="ARBA" id="ARBA00023034"/>
    </source>
</evidence>
<dbReference type="Pfam" id="PF03071">
    <property type="entry name" value="GNT-I"/>
    <property type="match status" value="1"/>
</dbReference>
<evidence type="ECO:0000256" key="1">
    <source>
        <dbReference type="ARBA" id="ARBA00004323"/>
    </source>
</evidence>
<evidence type="ECO:0000256" key="7">
    <source>
        <dbReference type="ARBA" id="ARBA00022723"/>
    </source>
</evidence>
<comment type="subcellular location">
    <subcellularLocation>
        <location evidence="1 17">Golgi apparatus membrane</location>
        <topology evidence="1 17">Single-pass type II membrane protein</topology>
    </subcellularLocation>
</comment>
<evidence type="ECO:0000256" key="12">
    <source>
        <dbReference type="ARBA" id="ARBA00023211"/>
    </source>
</evidence>
<evidence type="ECO:0000256" key="13">
    <source>
        <dbReference type="ARBA" id="ARBA00037706"/>
    </source>
</evidence>
<dbReference type="GO" id="GO:0000139">
    <property type="term" value="C:Golgi membrane"/>
    <property type="evidence" value="ECO:0007669"/>
    <property type="project" value="UniProtKB-SubCell"/>
</dbReference>
<organism evidence="18 19">
    <name type="scientific">Biomphalaria glabrata</name>
    <name type="common">Bloodfluke planorb</name>
    <name type="synonym">Freshwater snail</name>
    <dbReference type="NCBI Taxonomy" id="6526"/>
    <lineage>
        <taxon>Eukaryota</taxon>
        <taxon>Metazoa</taxon>
        <taxon>Spiralia</taxon>
        <taxon>Lophotrochozoa</taxon>
        <taxon>Mollusca</taxon>
        <taxon>Gastropoda</taxon>
        <taxon>Heterobranchia</taxon>
        <taxon>Euthyneura</taxon>
        <taxon>Panpulmonata</taxon>
        <taxon>Hygrophila</taxon>
        <taxon>Lymnaeoidea</taxon>
        <taxon>Planorbidae</taxon>
        <taxon>Biomphalaria</taxon>
    </lineage>
</organism>
<dbReference type="InterPro" id="IPR052261">
    <property type="entry name" value="Glycosyltransferase_13"/>
</dbReference>
<dbReference type="VEuPathDB" id="VectorBase:BGLAX_034893"/>
<evidence type="ECO:0000256" key="3">
    <source>
        <dbReference type="ARBA" id="ARBA00006492"/>
    </source>
</evidence>
<dbReference type="Proteomes" id="UP000076420">
    <property type="component" value="Unassembled WGS sequence"/>
</dbReference>
<dbReference type="PANTHER" id="PTHR10468:SF0">
    <property type="entry name" value="ALPHA-1,3-MANNOSYL-GLYCOPROTEIN 2-BETA-N-ACETYLGLUCOSAMINYLTRANSFERASE"/>
    <property type="match status" value="1"/>
</dbReference>
<sequence>MIACDRVTVNRALDQLLKYRPSAAKFPIIVSQDCGHAPTAEVIQKYVVSHNITHLKQPDLREIVLGTPQKKFLGYYKIARHYKWALNQIFVTFNYSAVIIVEGGCRLCVV</sequence>
<dbReference type="STRING" id="6526.A0A2C9M6W8"/>
<keyword evidence="4 17" id="KW-0328">Glycosyltransferase</keyword>
<name>A0A2C9M6W8_BIOGL</name>
<comment type="similarity">
    <text evidence="3 17">Belongs to the glycosyltransferase 13 family.</text>
</comment>
<gene>
    <name evidence="18" type="primary">106058142</name>
</gene>
<evidence type="ECO:0000256" key="16">
    <source>
        <dbReference type="ARBA" id="ARBA00049421"/>
    </source>
</evidence>
<dbReference type="EC" id="2.4.1.101" evidence="14 17"/>
<proteinExistence type="inferred from homology"/>
<comment type="function">
    <text evidence="13 17">Initiates complex N-linked carbohydrate formation. Essential for the conversion of high-mannose to hybrid and complex N-glycans.</text>
</comment>
<keyword evidence="8 17" id="KW-0735">Signal-anchor</keyword>
<reference evidence="18" key="1">
    <citation type="submission" date="2020-05" db="UniProtKB">
        <authorList>
            <consortium name="EnsemblMetazoa"/>
        </authorList>
    </citation>
    <scope>IDENTIFICATION</scope>
    <source>
        <strain evidence="18">BB02</strain>
    </source>
</reference>
<evidence type="ECO:0000256" key="2">
    <source>
        <dbReference type="ARBA" id="ARBA00004922"/>
    </source>
</evidence>
<keyword evidence="10 17" id="KW-0333">Golgi apparatus</keyword>
<dbReference type="InterPro" id="IPR004139">
    <property type="entry name" value="Glyco_trans_13"/>
</dbReference>
<evidence type="ECO:0000256" key="6">
    <source>
        <dbReference type="ARBA" id="ARBA00022692"/>
    </source>
</evidence>
<dbReference type="UniPathway" id="UPA00378"/>
<evidence type="ECO:0000313" key="19">
    <source>
        <dbReference type="Proteomes" id="UP000076420"/>
    </source>
</evidence>
<evidence type="ECO:0000313" key="18">
    <source>
        <dbReference type="EnsemblMetazoa" id="BGLB039150-PA"/>
    </source>
</evidence>
<keyword evidence="5" id="KW-0808">Transferase</keyword>
<dbReference type="Gene3D" id="3.90.550.10">
    <property type="entry name" value="Spore Coat Polysaccharide Biosynthesis Protein SpsA, Chain A"/>
    <property type="match status" value="1"/>
</dbReference>
<dbReference type="SUPFAM" id="SSF53448">
    <property type="entry name" value="Nucleotide-diphospho-sugar transferases"/>
    <property type="match status" value="1"/>
</dbReference>
<comment type="catalytic activity">
    <reaction evidence="16 17">
        <text>N(4)-(alpha-D-Man-(1-&gt;3)-[alpha-D-Man-(1-&gt;3)-[alpha-D-Man-(1-&gt;6)]-alpha-D-Man-(1-&gt;6)]-beta-D-Man-(1-&gt;4)-beta-D-GlcNAc-(1-&gt;4)-beta-D-GlcNAc)-L-asparaginyl-[protein] (N-glucan mannose isomer 5A1,2) + UDP-N-acetyl-alpha-D-glucosamine = N(4)-{beta-D-GlcNAc-(1-&gt;2)-alpha-D-Man-(1-&gt;3)-[alpha-D-Man-(1-&gt;3)-[alpha-D-Man-(1-&gt;6)]-alpha-D-Man-(1-&gt;6)]-beta-D-Man-(1-&gt;4)-beta-D-GlcNAc-(1-&gt;4)-beta-D-GlcNAc}-L-asparaginyl-[protein] + UDP + H(+)</text>
        <dbReference type="Rhea" id="RHEA:11456"/>
        <dbReference type="Rhea" id="RHEA-COMP:14367"/>
        <dbReference type="Rhea" id="RHEA-COMP:14368"/>
        <dbReference type="ChEBI" id="CHEBI:15378"/>
        <dbReference type="ChEBI" id="CHEBI:57705"/>
        <dbReference type="ChEBI" id="CHEBI:58223"/>
        <dbReference type="ChEBI" id="CHEBI:59087"/>
        <dbReference type="ChEBI" id="CHEBI:60625"/>
        <dbReference type="EC" id="2.4.1.101"/>
    </reaction>
</comment>
<keyword evidence="11" id="KW-0472">Membrane</keyword>
<keyword evidence="12 17" id="KW-0464">Manganese</keyword>
<evidence type="ECO:0000256" key="8">
    <source>
        <dbReference type="ARBA" id="ARBA00022968"/>
    </source>
</evidence>
<keyword evidence="7 17" id="KW-0479">Metal-binding</keyword>
<evidence type="ECO:0000256" key="4">
    <source>
        <dbReference type="ARBA" id="ARBA00022676"/>
    </source>
</evidence>
<dbReference type="OrthoDB" id="440755at2759"/>
<dbReference type="EnsemblMetazoa" id="BGLB039150-RA">
    <property type="protein sequence ID" value="BGLB039150-PA"/>
    <property type="gene ID" value="BGLB039150"/>
</dbReference>
<evidence type="ECO:0000256" key="14">
    <source>
        <dbReference type="ARBA" id="ARBA00038949"/>
    </source>
</evidence>
<evidence type="ECO:0000256" key="11">
    <source>
        <dbReference type="ARBA" id="ARBA00023136"/>
    </source>
</evidence>
<keyword evidence="9" id="KW-1133">Transmembrane helix</keyword>
<keyword evidence="6" id="KW-0812">Transmembrane</keyword>
<dbReference type="PANTHER" id="PTHR10468">
    <property type="entry name" value="PROTEIN O-LINKED-MANNOSE BETA-1,2-N-ACETYLGLUCOSAMINYLTRANSFERASE 1/ALPHA-1,3-MANNOSYL-GLYCOPROTEIN 2-BETA-N-ACETYLGLUCOSAMINYLTRANSFERASE"/>
    <property type="match status" value="1"/>
</dbReference>
<dbReference type="KEGG" id="bgt:106058142"/>
<evidence type="ECO:0000256" key="5">
    <source>
        <dbReference type="ARBA" id="ARBA00022679"/>
    </source>
</evidence>
<evidence type="ECO:0000256" key="9">
    <source>
        <dbReference type="ARBA" id="ARBA00022989"/>
    </source>
</evidence>
<dbReference type="VEuPathDB" id="VectorBase:BGLB039150"/>
<dbReference type="GO" id="GO:0030145">
    <property type="term" value="F:manganese ion binding"/>
    <property type="evidence" value="ECO:0007669"/>
    <property type="project" value="UniProtKB-UniRule"/>
</dbReference>
<dbReference type="InterPro" id="IPR029044">
    <property type="entry name" value="Nucleotide-diphossugar_trans"/>
</dbReference>
<evidence type="ECO:0000256" key="17">
    <source>
        <dbReference type="RuleBase" id="RU368119"/>
    </source>
</evidence>
<comment type="pathway">
    <text evidence="2 17">Protein modification; protein glycosylation.</text>
</comment>
<accession>A0A2C9M6W8</accession>
<protein>
    <recommendedName>
        <fullName evidence="14 17">Alpha-1,3-mannosyl-glycoprotein 2-beta-N-acetylglucosaminyltransferase</fullName>
        <shortName evidence="17">GNT-I</shortName>
        <shortName evidence="17">GlcNAc-T I</shortName>
        <ecNumber evidence="14 17">2.4.1.101</ecNumber>
    </recommendedName>
    <alternativeName>
        <fullName evidence="15 17">N-glycosyl-oligosaccharide-glycoprotein N-acetylglucosaminyltransferase I</fullName>
    </alternativeName>
</protein>